<dbReference type="Proteomes" id="UP001201163">
    <property type="component" value="Unassembled WGS sequence"/>
</dbReference>
<dbReference type="GO" id="GO:0047560">
    <property type="term" value="F:3-dehydrosphinganine reductase activity"/>
    <property type="evidence" value="ECO:0007669"/>
    <property type="project" value="TreeGrafter"/>
</dbReference>
<dbReference type="SUPFAM" id="SSF51735">
    <property type="entry name" value="NAD(P)-binding Rossmann-fold domains"/>
    <property type="match status" value="1"/>
</dbReference>
<protein>
    <submittedName>
        <fullName evidence="2">Oxidoreductase</fullName>
    </submittedName>
</protein>
<feature type="transmembrane region" description="Helical" evidence="1">
    <location>
        <begin position="6"/>
        <end position="24"/>
    </location>
</feature>
<dbReference type="Gene3D" id="3.40.50.720">
    <property type="entry name" value="NAD(P)-binding Rossmann-like Domain"/>
    <property type="match status" value="1"/>
</dbReference>
<keyword evidence="1" id="KW-0812">Transmembrane</keyword>
<name>A0AAD4LTX7_9AGAM</name>
<evidence type="ECO:0000313" key="3">
    <source>
        <dbReference type="Proteomes" id="UP001201163"/>
    </source>
</evidence>
<organism evidence="2 3">
    <name type="scientific">Lactarius akahatsu</name>
    <dbReference type="NCBI Taxonomy" id="416441"/>
    <lineage>
        <taxon>Eukaryota</taxon>
        <taxon>Fungi</taxon>
        <taxon>Dikarya</taxon>
        <taxon>Basidiomycota</taxon>
        <taxon>Agaricomycotina</taxon>
        <taxon>Agaricomycetes</taxon>
        <taxon>Russulales</taxon>
        <taxon>Russulaceae</taxon>
        <taxon>Lactarius</taxon>
    </lineage>
</organism>
<dbReference type="FunFam" id="3.40.50.720:FF:000468">
    <property type="entry name" value="Short-chain dehydrogenase, putative"/>
    <property type="match status" value="1"/>
</dbReference>
<dbReference type="InterPro" id="IPR036291">
    <property type="entry name" value="NAD(P)-bd_dom_sf"/>
</dbReference>
<proteinExistence type="predicted"/>
<accession>A0AAD4LTX7</accession>
<dbReference type="GO" id="GO:0005789">
    <property type="term" value="C:endoplasmic reticulum membrane"/>
    <property type="evidence" value="ECO:0007669"/>
    <property type="project" value="TreeGrafter"/>
</dbReference>
<keyword evidence="1" id="KW-0472">Membrane</keyword>
<gene>
    <name evidence="2" type="ORF">EDB92DRAFT_1941089</name>
</gene>
<dbReference type="PANTHER" id="PTHR43550:SF3">
    <property type="entry name" value="3-KETODIHYDROSPHINGOSINE REDUCTASE"/>
    <property type="match status" value="1"/>
</dbReference>
<dbReference type="Pfam" id="PF00106">
    <property type="entry name" value="adh_short"/>
    <property type="match status" value="1"/>
</dbReference>
<dbReference type="EMBL" id="JAKELL010000004">
    <property type="protein sequence ID" value="KAH8999453.1"/>
    <property type="molecule type" value="Genomic_DNA"/>
</dbReference>
<dbReference type="PRINTS" id="PR00081">
    <property type="entry name" value="GDHRDH"/>
</dbReference>
<reference evidence="2" key="1">
    <citation type="submission" date="2022-01" db="EMBL/GenBank/DDBJ databases">
        <title>Comparative genomics reveals a dynamic genome evolution in the ectomycorrhizal milk-cap (Lactarius) mushrooms.</title>
        <authorList>
            <consortium name="DOE Joint Genome Institute"/>
            <person name="Lebreton A."/>
            <person name="Tang N."/>
            <person name="Kuo A."/>
            <person name="LaButti K."/>
            <person name="Drula E."/>
            <person name="Barry K."/>
            <person name="Clum A."/>
            <person name="Lipzen A."/>
            <person name="Mousain D."/>
            <person name="Ng V."/>
            <person name="Wang R."/>
            <person name="Wang X."/>
            <person name="Dai Y."/>
            <person name="Henrissat B."/>
            <person name="Grigoriev I.V."/>
            <person name="Guerin-Laguette A."/>
            <person name="Yu F."/>
            <person name="Martin F.M."/>
        </authorList>
    </citation>
    <scope>NUCLEOTIDE SEQUENCE</scope>
    <source>
        <strain evidence="2">QP</strain>
    </source>
</reference>
<sequence length="337" mass="36998">MPYVSLAIILPFISTVIAVVYSVLSRPHWDPRGRHCYITGGSTGLGLALAILLTKRGADVSIVARNEENLKRAMAQLEAVRVNPNQILKAYSFSLGTQKAAVDALEAASLAHGGQTPDAVFLCAGKATPGFFIDETEESMRKGMDNTYWLSAWSALAASKRMVRTRTSNGKIVFVSSLLGYFGMIGYSTYSPGKHAIRGLAETLRQELLLCSIDVHLYMPGTMYSPGYEEENKTKPELVRKIEESDEGLSPERAAEGLYQGVRTGEFHITDTLLADIFRTSTRGASPYGSNILKDLLFGFLGTIALPLWRRSVDKQVIAHREAHAKYLTSKMAEIVE</sequence>
<feature type="transmembrane region" description="Helical" evidence="1">
    <location>
        <begin position="172"/>
        <end position="190"/>
    </location>
</feature>
<keyword evidence="1" id="KW-1133">Transmembrane helix</keyword>
<evidence type="ECO:0000256" key="1">
    <source>
        <dbReference type="SAM" id="Phobius"/>
    </source>
</evidence>
<dbReference type="GO" id="GO:0030148">
    <property type="term" value="P:sphingolipid biosynthetic process"/>
    <property type="evidence" value="ECO:0007669"/>
    <property type="project" value="TreeGrafter"/>
</dbReference>
<keyword evidence="3" id="KW-1185">Reference proteome</keyword>
<comment type="caution">
    <text evidence="2">The sequence shown here is derived from an EMBL/GenBank/DDBJ whole genome shotgun (WGS) entry which is preliminary data.</text>
</comment>
<evidence type="ECO:0000313" key="2">
    <source>
        <dbReference type="EMBL" id="KAH8999453.1"/>
    </source>
</evidence>
<dbReference type="GO" id="GO:0006666">
    <property type="term" value="P:3-keto-sphinganine metabolic process"/>
    <property type="evidence" value="ECO:0007669"/>
    <property type="project" value="TreeGrafter"/>
</dbReference>
<dbReference type="AlphaFoldDB" id="A0AAD4LTX7"/>
<dbReference type="InterPro" id="IPR002347">
    <property type="entry name" value="SDR_fam"/>
</dbReference>
<dbReference type="PANTHER" id="PTHR43550">
    <property type="entry name" value="3-KETODIHYDROSPHINGOSINE REDUCTASE"/>
    <property type="match status" value="1"/>
</dbReference>